<reference evidence="3 4" key="1">
    <citation type="journal article" date="2016" name="Nat. Commun.">
        <title>Thousands of microbial genomes shed light on interconnected biogeochemical processes in an aquifer system.</title>
        <authorList>
            <person name="Anantharaman K."/>
            <person name="Brown C.T."/>
            <person name="Hug L.A."/>
            <person name="Sharon I."/>
            <person name="Castelle C.J."/>
            <person name="Probst A.J."/>
            <person name="Thomas B.C."/>
            <person name="Singh A."/>
            <person name="Wilkins M.J."/>
            <person name="Karaoz U."/>
            <person name="Brodie E.L."/>
            <person name="Williams K.H."/>
            <person name="Hubbard S.S."/>
            <person name="Banfield J.F."/>
        </authorList>
    </citation>
    <scope>NUCLEOTIDE SEQUENCE [LARGE SCALE GENOMIC DNA]</scope>
</reference>
<evidence type="ECO:0000259" key="2">
    <source>
        <dbReference type="Pfam" id="PF08461"/>
    </source>
</evidence>
<dbReference type="Pfam" id="PF08461">
    <property type="entry name" value="WHD_RNase_R"/>
    <property type="match status" value="1"/>
</dbReference>
<name>A0A1F4RD67_UNCSA</name>
<dbReference type="PANTHER" id="PTHR41964">
    <property type="entry name" value="GLOBAL NITROGEN REGULATOR NRPR"/>
    <property type="match status" value="1"/>
</dbReference>
<evidence type="ECO:0000259" key="1">
    <source>
        <dbReference type="Pfam" id="PF01995"/>
    </source>
</evidence>
<proteinExistence type="predicted"/>
<dbReference type="InterPro" id="IPR002846">
    <property type="entry name" value="NRD"/>
</dbReference>
<protein>
    <recommendedName>
        <fullName evidence="5">NrpR transcriptional repressor</fullName>
    </recommendedName>
</protein>
<dbReference type="Gene3D" id="3.30.70.1360">
    <property type="entry name" value="mj0159-like"/>
    <property type="match status" value="1"/>
</dbReference>
<dbReference type="AlphaFoldDB" id="A0A1F4RD67"/>
<dbReference type="InterPro" id="IPR036388">
    <property type="entry name" value="WH-like_DNA-bd_sf"/>
</dbReference>
<dbReference type="PANTHER" id="PTHR41964:SF1">
    <property type="entry name" value="GLOBAL NITROGEN REGULATOR NRPR"/>
    <property type="match status" value="1"/>
</dbReference>
<accession>A0A1F4RD67</accession>
<evidence type="ECO:0000313" key="3">
    <source>
        <dbReference type="EMBL" id="OGC06131.1"/>
    </source>
</evidence>
<dbReference type="Gene3D" id="1.10.10.10">
    <property type="entry name" value="Winged helix-like DNA-binding domain superfamily/Winged helix DNA-binding domain"/>
    <property type="match status" value="1"/>
</dbReference>
<comment type="caution">
    <text evidence="3">The sequence shown here is derived from an EMBL/GenBank/DDBJ whole genome shotgun (WGS) entry which is preliminary data.</text>
</comment>
<organism evidence="3 4">
    <name type="scientific">candidate division WOR-1 bacterium RIFCSPLOWO2_02_FULL_46_20</name>
    <dbReference type="NCBI Taxonomy" id="1802567"/>
    <lineage>
        <taxon>Bacteria</taxon>
        <taxon>Bacillati</taxon>
        <taxon>Saganbacteria</taxon>
    </lineage>
</organism>
<feature type="domain" description="Ribonuclease R winged-helix" evidence="2">
    <location>
        <begin position="8"/>
        <end position="72"/>
    </location>
</feature>
<feature type="domain" description="NrpR regulatory" evidence="1">
    <location>
        <begin position="81"/>
        <end position="318"/>
    </location>
</feature>
<evidence type="ECO:0000313" key="4">
    <source>
        <dbReference type="Proteomes" id="UP000176938"/>
    </source>
</evidence>
<dbReference type="Proteomes" id="UP000176938">
    <property type="component" value="Unassembled WGS sequence"/>
</dbReference>
<dbReference type="InterPro" id="IPR038982">
    <property type="entry name" value="NrpR"/>
</dbReference>
<gene>
    <name evidence="3" type="ORF">A3H38_04130</name>
</gene>
<sequence>MMQKKLNAILKIVSESAEPIGSAEISEKLKTLGIKLTERTVRYHLKNLSEEGLLKGIWKEGRMITNKGKEELHDSLVFEKVGLMSSRIENMAYKMDFDLYEKSGNVIMNLSLFDKGDFKSALQIMTPVFTKKLTTGNLVAVAKEGERLGGIVVPVGKIAFGTLCAINLNGILLKHSVPVESRFGGVLQIEDNKPLRFTDMINYSGSTLDPHEIFMKSKMTSVRQACSGSGKILAGVREIPAASINEAEAIIRKIESANIGRALMIGKSGQMILGMPVKMERAGIVVPGGLNPIAAVEEAGINTQTSALGTLVDYKELKTFDAII</sequence>
<dbReference type="SUPFAM" id="SSF46785">
    <property type="entry name" value="Winged helix' DNA-binding domain"/>
    <property type="match status" value="1"/>
</dbReference>
<evidence type="ECO:0008006" key="5">
    <source>
        <dbReference type="Google" id="ProtNLM"/>
    </source>
</evidence>
<dbReference type="EMBL" id="METP01000027">
    <property type="protein sequence ID" value="OGC06131.1"/>
    <property type="molecule type" value="Genomic_DNA"/>
</dbReference>
<dbReference type="InterPro" id="IPR036984">
    <property type="entry name" value="NrpR_dom_sf"/>
</dbReference>
<dbReference type="Pfam" id="PF01995">
    <property type="entry name" value="NRD1_2"/>
    <property type="match status" value="1"/>
</dbReference>
<dbReference type="InterPro" id="IPR036390">
    <property type="entry name" value="WH_DNA-bd_sf"/>
</dbReference>
<dbReference type="InterPro" id="IPR013668">
    <property type="entry name" value="RNase_R_HTH_12"/>
</dbReference>